<keyword evidence="3" id="KW-1185">Reference proteome</keyword>
<feature type="region of interest" description="Disordered" evidence="1">
    <location>
        <begin position="333"/>
        <end position="368"/>
    </location>
</feature>
<reference evidence="2" key="1">
    <citation type="journal article" date="2023" name="BMC Genomics">
        <title>Chromosome-level genome assemblies of Cutaneotrichosporon spp. (Trichosporonales, Basidiomycota) reveal imbalanced evolution between nucleotide sequences and chromosome synteny.</title>
        <authorList>
            <person name="Kobayashi Y."/>
            <person name="Kayamori A."/>
            <person name="Aoki K."/>
            <person name="Shiwa Y."/>
            <person name="Matsutani M."/>
            <person name="Fujita N."/>
            <person name="Sugita T."/>
            <person name="Iwasaki W."/>
            <person name="Tanaka N."/>
            <person name="Takashima M."/>
        </authorList>
    </citation>
    <scope>NUCLEOTIDE SEQUENCE</scope>
    <source>
        <strain evidence="2">HIS019</strain>
    </source>
</reference>
<accession>A0AA48I1L3</accession>
<dbReference type="RefSeq" id="XP_060452998.1">
    <property type="nucleotide sequence ID" value="XM_060600456.1"/>
</dbReference>
<feature type="compositionally biased region" description="Basic and acidic residues" evidence="1">
    <location>
        <begin position="359"/>
        <end position="368"/>
    </location>
</feature>
<dbReference type="GeneID" id="85491603"/>
<protein>
    <submittedName>
        <fullName evidence="2">Uncharacterized protein</fullName>
    </submittedName>
</protein>
<evidence type="ECO:0000313" key="2">
    <source>
        <dbReference type="EMBL" id="BEI87732.1"/>
    </source>
</evidence>
<name>A0AA48I1L3_9TREE</name>
<evidence type="ECO:0000256" key="1">
    <source>
        <dbReference type="SAM" id="MobiDB-lite"/>
    </source>
</evidence>
<evidence type="ECO:0000313" key="3">
    <source>
        <dbReference type="Proteomes" id="UP001233271"/>
    </source>
</evidence>
<dbReference type="AlphaFoldDB" id="A0AA48I1L3"/>
<dbReference type="EMBL" id="AP028212">
    <property type="protein sequence ID" value="BEI87732.1"/>
    <property type="molecule type" value="Genomic_DNA"/>
</dbReference>
<feature type="region of interest" description="Disordered" evidence="1">
    <location>
        <begin position="1"/>
        <end position="264"/>
    </location>
</feature>
<feature type="compositionally biased region" description="Low complexity" evidence="1">
    <location>
        <begin position="117"/>
        <end position="130"/>
    </location>
</feature>
<dbReference type="KEGG" id="ccac:CcaHIS019_0104500"/>
<feature type="compositionally biased region" description="Pro residues" evidence="1">
    <location>
        <begin position="18"/>
        <end position="28"/>
    </location>
</feature>
<sequence length="368" mass="41178">MSGHFGSAFPGGYQQPPLFAPTPTPFSPPRKRRADSPPTDLQWAPPEQKRRRPNLSNGFATMSISPQPDEPKRSQYLARGLSTESSDDELEPTRLPPGGDVAVEVLSDKSPTSIRHPLFPHSRSSSSTPPSDDDYESDATYRPPLERARLRQAHHTPIQPTWIEHPEQPEPAPPTFQGTPTIEFESPLKRKHLRLDDERPDASKRQRSHMDQDVAMEPVPIASGPGWYEPEKDRIVVTSLSSPESSTTRSPSPDPGPRRQYSYEEHKHLMQPGDDGFTISPSLLTHLMTAQSDQFRKPAFHAVPERGLVLYRPLGVSPAEDVVQKWEEEPGRFEVLDDDEDMQTQPAGQWGDGITQEWGRGDDAMDIG</sequence>
<organism evidence="2 3">
    <name type="scientific">Cutaneotrichosporon cavernicola</name>
    <dbReference type="NCBI Taxonomy" id="279322"/>
    <lineage>
        <taxon>Eukaryota</taxon>
        <taxon>Fungi</taxon>
        <taxon>Dikarya</taxon>
        <taxon>Basidiomycota</taxon>
        <taxon>Agaricomycotina</taxon>
        <taxon>Tremellomycetes</taxon>
        <taxon>Trichosporonales</taxon>
        <taxon>Trichosporonaceae</taxon>
        <taxon>Cutaneotrichosporon</taxon>
    </lineage>
</organism>
<gene>
    <name evidence="2" type="ORF">CcaverHIS019_0104500</name>
</gene>
<dbReference type="Proteomes" id="UP001233271">
    <property type="component" value="Chromosome 1"/>
</dbReference>
<proteinExistence type="predicted"/>
<feature type="compositionally biased region" description="Low complexity" evidence="1">
    <location>
        <begin position="238"/>
        <end position="251"/>
    </location>
</feature>
<feature type="compositionally biased region" description="Basic and acidic residues" evidence="1">
    <location>
        <begin position="194"/>
        <end position="212"/>
    </location>
</feature>
<feature type="compositionally biased region" description="Polar residues" evidence="1">
    <location>
        <begin position="54"/>
        <end position="66"/>
    </location>
</feature>